<evidence type="ECO:0000313" key="5">
    <source>
        <dbReference type="EMBL" id="SDW61307.1"/>
    </source>
</evidence>
<keyword evidence="3" id="KW-0472">Membrane</keyword>
<reference evidence="4" key="3">
    <citation type="submission" date="2023-02" db="EMBL/GenBank/DDBJ databases">
        <title>Proposal of a novel subspecies: Alicyclobacillus hesperidum subspecies aegle.</title>
        <authorList>
            <person name="Goto K."/>
            <person name="Fujii T."/>
            <person name="Yasui K."/>
            <person name="Mochida K."/>
            <person name="Kato-Tanaka Y."/>
            <person name="Morohoshi S."/>
            <person name="An S.Y."/>
            <person name="Kasai H."/>
            <person name="Yokota A."/>
        </authorList>
    </citation>
    <scope>NUCLEOTIDE SEQUENCE</scope>
    <source>
        <strain evidence="4">DSM 12766</strain>
    </source>
</reference>
<protein>
    <submittedName>
        <fullName evidence="4">UPF0749 protein YlxW</fullName>
    </submittedName>
</protein>
<reference evidence="6" key="1">
    <citation type="submission" date="2016-10" db="EMBL/GenBank/DDBJ databases">
        <authorList>
            <person name="Varghese N."/>
        </authorList>
    </citation>
    <scope>NUCLEOTIDE SEQUENCE [LARGE SCALE GENOMIC DNA]</scope>
    <source>
        <strain evidence="6">DSM 12489</strain>
    </source>
</reference>
<comment type="similarity">
    <text evidence="1">Belongs to the UPF0749 family.</text>
</comment>
<gene>
    <name evidence="4" type="primary">ylxW</name>
    <name evidence="4" type="ORF">Heshes_22580</name>
    <name evidence="5" type="ORF">SAMN04489725_10971</name>
</gene>
<feature type="coiled-coil region" evidence="2">
    <location>
        <begin position="46"/>
        <end position="94"/>
    </location>
</feature>
<proteinExistence type="inferred from homology"/>
<dbReference type="PANTHER" id="PTHR37313:SF2">
    <property type="entry name" value="UPF0749 PROTEIN YLXX"/>
    <property type="match status" value="1"/>
</dbReference>
<name>A0A1H2UZ29_9BACL</name>
<organism evidence="5 6">
    <name type="scientific">Alicyclobacillus hesperidum</name>
    <dbReference type="NCBI Taxonomy" id="89784"/>
    <lineage>
        <taxon>Bacteria</taxon>
        <taxon>Bacillati</taxon>
        <taxon>Bacillota</taxon>
        <taxon>Bacilli</taxon>
        <taxon>Bacillales</taxon>
        <taxon>Alicyclobacillaceae</taxon>
        <taxon>Alicyclobacillus</taxon>
    </lineage>
</organism>
<evidence type="ECO:0000313" key="4">
    <source>
        <dbReference type="EMBL" id="GLV14574.1"/>
    </source>
</evidence>
<feature type="transmembrane region" description="Helical" evidence="3">
    <location>
        <begin position="7"/>
        <end position="26"/>
    </location>
</feature>
<dbReference type="PANTHER" id="PTHR37313">
    <property type="entry name" value="UPF0749 PROTEIN RV1825"/>
    <property type="match status" value="1"/>
</dbReference>
<dbReference type="STRING" id="89784.SAMN04489725_10971"/>
<accession>A0A1H2UZ29</accession>
<evidence type="ECO:0000313" key="6">
    <source>
        <dbReference type="Proteomes" id="UP000182589"/>
    </source>
</evidence>
<keyword evidence="3" id="KW-0812">Transmembrane</keyword>
<evidence type="ECO:0000256" key="2">
    <source>
        <dbReference type="SAM" id="Coils"/>
    </source>
</evidence>
<keyword evidence="2" id="KW-0175">Coiled coil</keyword>
<evidence type="ECO:0000256" key="1">
    <source>
        <dbReference type="ARBA" id="ARBA00009108"/>
    </source>
</evidence>
<dbReference type="EMBL" id="FNOJ01000009">
    <property type="protein sequence ID" value="SDW61307.1"/>
    <property type="molecule type" value="Genomic_DNA"/>
</dbReference>
<evidence type="ECO:0000256" key="3">
    <source>
        <dbReference type="SAM" id="Phobius"/>
    </source>
</evidence>
<dbReference type="Proteomes" id="UP000182589">
    <property type="component" value="Unassembled WGS sequence"/>
</dbReference>
<dbReference type="Gene3D" id="3.30.70.1880">
    <property type="entry name" value="Protein of unknown function DUF881"/>
    <property type="match status" value="1"/>
</dbReference>
<reference evidence="5" key="2">
    <citation type="submission" date="2016-10" db="EMBL/GenBank/DDBJ databases">
        <authorList>
            <person name="de Groot N.N."/>
        </authorList>
    </citation>
    <scope>NUCLEOTIDE SEQUENCE [LARGE SCALE GENOMIC DNA]</scope>
    <source>
        <strain evidence="5">DSM 12489</strain>
    </source>
</reference>
<sequence>MNAQQRLTWSLTTVSVVLGFMIAVSYRQNHVAAALGVLDTGSSAVNRQLTQRLSELKASNQEADQTLANLTAEIAQYEQKSAGSSQSLQDLQARLSGERILAGSTPVHGPGVVLTLNDGDSGGTDIEQILAHDWNIRNLVNELFTAGAEAVAINDYRVVATSAIQCQGPVVSVNGHRLGAPFTVSAIGDPATLTSALEIQGGILDALRQQGLQVSTPQVENDIDMPAYTNSLQPVN</sequence>
<dbReference type="RefSeq" id="WP_006446855.1">
    <property type="nucleotide sequence ID" value="NZ_BSRA01000014.1"/>
</dbReference>
<dbReference type="InterPro" id="IPR010273">
    <property type="entry name" value="DUF881"/>
</dbReference>
<dbReference type="EMBL" id="BSRA01000014">
    <property type="protein sequence ID" value="GLV14574.1"/>
    <property type="molecule type" value="Genomic_DNA"/>
</dbReference>
<dbReference type="Pfam" id="PF05949">
    <property type="entry name" value="DUF881"/>
    <property type="match status" value="1"/>
</dbReference>
<keyword evidence="3" id="KW-1133">Transmembrane helix</keyword>
<dbReference type="Proteomes" id="UP001157137">
    <property type="component" value="Unassembled WGS sequence"/>
</dbReference>
<dbReference type="AlphaFoldDB" id="A0A1H2UZ29"/>
<keyword evidence="6" id="KW-1185">Reference proteome</keyword>